<evidence type="ECO:0000313" key="1">
    <source>
        <dbReference type="EMBL" id="GEO35089.1"/>
    </source>
</evidence>
<name>A0A512DF20_9CELL</name>
<sequence length="95" mass="9914">MTSYVTPSLTVEAPRVADFRDAVRRASGADFEVTWRRVCSDAGVPPGAATMSLDQLAALADAVTNSAGVLGVMGRSLAVRLTTHRTLAALKGPRS</sequence>
<dbReference type="RefSeq" id="WP_186816595.1">
    <property type="nucleotide sequence ID" value="NZ_BAAARM010000001.1"/>
</dbReference>
<proteinExistence type="predicted"/>
<dbReference type="AlphaFoldDB" id="A0A512DF20"/>
<organism evidence="1 2">
    <name type="scientific">Cellulomonas aerilata</name>
    <dbReference type="NCBI Taxonomy" id="515326"/>
    <lineage>
        <taxon>Bacteria</taxon>
        <taxon>Bacillati</taxon>
        <taxon>Actinomycetota</taxon>
        <taxon>Actinomycetes</taxon>
        <taxon>Micrococcales</taxon>
        <taxon>Cellulomonadaceae</taxon>
        <taxon>Cellulomonas</taxon>
    </lineage>
</organism>
<protein>
    <submittedName>
        <fullName evidence="1">Uncharacterized protein</fullName>
    </submittedName>
</protein>
<comment type="caution">
    <text evidence="1">The sequence shown here is derived from an EMBL/GenBank/DDBJ whole genome shotgun (WGS) entry which is preliminary data.</text>
</comment>
<reference evidence="1 2" key="1">
    <citation type="submission" date="2019-07" db="EMBL/GenBank/DDBJ databases">
        <title>Whole genome shotgun sequence of Cellulomonas aerilata NBRC 106308.</title>
        <authorList>
            <person name="Hosoyama A."/>
            <person name="Uohara A."/>
            <person name="Ohji S."/>
            <person name="Ichikawa N."/>
        </authorList>
    </citation>
    <scope>NUCLEOTIDE SEQUENCE [LARGE SCALE GENOMIC DNA]</scope>
    <source>
        <strain evidence="1 2">NBRC 106308</strain>
    </source>
</reference>
<gene>
    <name evidence="1" type="ORF">CAE01nite_28140</name>
</gene>
<keyword evidence="2" id="KW-1185">Reference proteome</keyword>
<dbReference type="EMBL" id="BJYY01000017">
    <property type="protein sequence ID" value="GEO35089.1"/>
    <property type="molecule type" value="Genomic_DNA"/>
</dbReference>
<accession>A0A512DF20</accession>
<dbReference type="Proteomes" id="UP000321181">
    <property type="component" value="Unassembled WGS sequence"/>
</dbReference>
<evidence type="ECO:0000313" key="2">
    <source>
        <dbReference type="Proteomes" id="UP000321181"/>
    </source>
</evidence>